<dbReference type="InterPro" id="IPR039795">
    <property type="entry name" value="LTN1/Rkr1"/>
</dbReference>
<evidence type="ECO:0000256" key="6">
    <source>
        <dbReference type="ARBA" id="ARBA00017157"/>
    </source>
</evidence>
<comment type="function">
    <text evidence="16">E3 ubiquitin-protein ligase. Component of the ribosome quality control complex (RQC), a ribosome-associated complex that mediates ubiquitination and extraction of incompletely synthesized nascent chains for proteasomal degradation.</text>
</comment>
<gene>
    <name evidence="18" type="primary">ltn1</name>
    <name evidence="20" type="synonym">LOC112688618</name>
    <name evidence="18" type="ORF">g.178299</name>
</gene>
<dbReference type="InterPro" id="IPR001841">
    <property type="entry name" value="Znf_RING"/>
</dbReference>
<comment type="catalytic activity">
    <reaction evidence="1 16">
        <text>S-ubiquitinyl-[E2 ubiquitin-conjugating enzyme]-L-cysteine + [acceptor protein]-L-lysine = [E2 ubiquitin-conjugating enzyme]-L-cysteine + N(6)-ubiquitinyl-[acceptor protein]-L-lysine.</text>
        <dbReference type="EC" id="2.3.2.27"/>
    </reaction>
</comment>
<dbReference type="Proteomes" id="UP000694846">
    <property type="component" value="Unplaced"/>
</dbReference>
<evidence type="ECO:0000256" key="5">
    <source>
        <dbReference type="ARBA" id="ARBA00012483"/>
    </source>
</evidence>
<comment type="similarity">
    <text evidence="4 16">Belongs to the LTN1 family.</text>
</comment>
<dbReference type="UniPathway" id="UPA00143"/>
<keyword evidence="12 16" id="KW-0833">Ubl conjugation pathway</keyword>
<dbReference type="GO" id="GO:0005829">
    <property type="term" value="C:cytosol"/>
    <property type="evidence" value="ECO:0007669"/>
    <property type="project" value="UniProtKB-SubCell"/>
</dbReference>
<dbReference type="InterPro" id="IPR054476">
    <property type="entry name" value="Ltn1_N"/>
</dbReference>
<evidence type="ECO:0000256" key="9">
    <source>
        <dbReference type="ARBA" id="ARBA00022723"/>
    </source>
</evidence>
<organism evidence="18">
    <name type="scientific">Sipha flava</name>
    <name type="common">yellow sugarcane aphid</name>
    <dbReference type="NCBI Taxonomy" id="143950"/>
    <lineage>
        <taxon>Eukaryota</taxon>
        <taxon>Metazoa</taxon>
        <taxon>Ecdysozoa</taxon>
        <taxon>Arthropoda</taxon>
        <taxon>Hexapoda</taxon>
        <taxon>Insecta</taxon>
        <taxon>Pterygota</taxon>
        <taxon>Neoptera</taxon>
        <taxon>Paraneoptera</taxon>
        <taxon>Hemiptera</taxon>
        <taxon>Sternorrhyncha</taxon>
        <taxon>Aphidomorpha</taxon>
        <taxon>Aphidoidea</taxon>
        <taxon>Aphididae</taxon>
        <taxon>Sipha</taxon>
    </lineage>
</organism>
<dbReference type="RefSeq" id="XP_025417677.1">
    <property type="nucleotide sequence ID" value="XM_025561892.1"/>
</dbReference>
<dbReference type="Pfam" id="PF22999">
    <property type="entry name" value="LTN1_E3_ligase_6th"/>
    <property type="match status" value="1"/>
</dbReference>
<dbReference type="GO" id="GO:1990112">
    <property type="term" value="C:RQC complex"/>
    <property type="evidence" value="ECO:0007669"/>
    <property type="project" value="UniProtKB-UniRule"/>
</dbReference>
<dbReference type="PROSITE" id="PS50089">
    <property type="entry name" value="ZF_RING_2"/>
    <property type="match status" value="1"/>
</dbReference>
<dbReference type="Pfam" id="PF23009">
    <property type="entry name" value="UBC_like"/>
    <property type="match status" value="1"/>
</dbReference>
<dbReference type="PANTHER" id="PTHR12389">
    <property type="entry name" value="ZINC FINGER PROTEIN 294"/>
    <property type="match status" value="1"/>
</dbReference>
<evidence type="ECO:0000256" key="12">
    <source>
        <dbReference type="ARBA" id="ARBA00022786"/>
    </source>
</evidence>
<dbReference type="Pfam" id="PF13639">
    <property type="entry name" value="zf-RING_2"/>
    <property type="match status" value="1"/>
</dbReference>
<evidence type="ECO:0000256" key="7">
    <source>
        <dbReference type="ARBA" id="ARBA00022490"/>
    </source>
</evidence>
<dbReference type="InterPro" id="IPR016024">
    <property type="entry name" value="ARM-type_fold"/>
</dbReference>
<keyword evidence="11 15" id="KW-0863">Zinc-finger</keyword>
<evidence type="ECO:0000256" key="13">
    <source>
        <dbReference type="ARBA" id="ARBA00022833"/>
    </source>
</evidence>
<dbReference type="InterPro" id="IPR054477">
    <property type="entry name" value="LTN1_E3_ligase_6th"/>
</dbReference>
<dbReference type="CDD" id="cd16491">
    <property type="entry name" value="RING-CH-C4HC3_LTN1"/>
    <property type="match status" value="1"/>
</dbReference>
<evidence type="ECO:0000256" key="4">
    <source>
        <dbReference type="ARBA" id="ARBA00007997"/>
    </source>
</evidence>
<dbReference type="GO" id="GO:0016567">
    <property type="term" value="P:protein ubiquitination"/>
    <property type="evidence" value="ECO:0007669"/>
    <property type="project" value="UniProtKB-UniPathway"/>
</dbReference>
<evidence type="ECO:0000256" key="3">
    <source>
        <dbReference type="ARBA" id="ARBA00004906"/>
    </source>
</evidence>
<dbReference type="EMBL" id="GGMS01003956">
    <property type="protein sequence ID" value="MBY73159.1"/>
    <property type="molecule type" value="Transcribed_RNA"/>
</dbReference>
<comment type="pathway">
    <text evidence="3 16">Protein modification; protein ubiquitination.</text>
</comment>
<reference evidence="20" key="2">
    <citation type="submission" date="2025-04" db="UniProtKB">
        <authorList>
            <consortium name="RefSeq"/>
        </authorList>
    </citation>
    <scope>IDENTIFICATION</scope>
    <source>
        <tissue evidence="20">Whole body</tissue>
    </source>
</reference>
<comment type="subcellular location">
    <subcellularLocation>
        <location evidence="2">Cytoplasm</location>
        <location evidence="2">Cytosol</location>
    </subcellularLocation>
</comment>
<evidence type="ECO:0000256" key="16">
    <source>
        <dbReference type="RuleBase" id="RU367090"/>
    </source>
</evidence>
<feature type="domain" description="RING-type" evidence="17">
    <location>
        <begin position="1574"/>
        <end position="1621"/>
    </location>
</feature>
<dbReference type="SUPFAM" id="SSF57850">
    <property type="entry name" value="RING/U-box"/>
    <property type="match status" value="1"/>
</dbReference>
<dbReference type="GO" id="GO:0061630">
    <property type="term" value="F:ubiquitin protein ligase activity"/>
    <property type="evidence" value="ECO:0007669"/>
    <property type="project" value="UniProtKB-UniRule"/>
</dbReference>
<reference evidence="18" key="1">
    <citation type="submission" date="2018-04" db="EMBL/GenBank/DDBJ databases">
        <title>Transcriptome assembly of Sipha flava.</title>
        <authorList>
            <person name="Scully E.D."/>
            <person name="Geib S.M."/>
            <person name="Palmer N.A."/>
            <person name="Koch K."/>
            <person name="Bradshaw J."/>
            <person name="Heng-Moss T."/>
            <person name="Sarath G."/>
        </authorList>
    </citation>
    <scope>NUCLEOTIDE SEQUENCE</scope>
</reference>
<keyword evidence="19" id="KW-1185">Reference proteome</keyword>
<evidence type="ECO:0000313" key="19">
    <source>
        <dbReference type="Proteomes" id="UP000694846"/>
    </source>
</evidence>
<accession>A0A2S2Q611</accession>
<evidence type="ECO:0000256" key="2">
    <source>
        <dbReference type="ARBA" id="ARBA00004514"/>
    </source>
</evidence>
<evidence type="ECO:0000256" key="8">
    <source>
        <dbReference type="ARBA" id="ARBA00022679"/>
    </source>
</evidence>
<evidence type="ECO:0000256" key="1">
    <source>
        <dbReference type="ARBA" id="ARBA00000900"/>
    </source>
</evidence>
<dbReference type="FunFam" id="3.30.40.10:FF:000038">
    <property type="entry name" value="E3 ubiquitin-protein ligase listerin"/>
    <property type="match status" value="1"/>
</dbReference>
<sequence>MGKKQVAQRVKNNLKPSNSARTQLLLSTTDTYSAIPDKLKFPFADVLDCNVSPDFQVVLKRLNKKDSTTKLKALKEFVTLCDSKDEETVKEVSVLWITHYVNLCKDNEPRIRECTQKAMRSYLNCVQRNVAPYLKRFFAHWFVAQFDTHPPTASVATSMFENTFPPNKRTEVIVFCQKEIFNYLIENITNPALLNTKVDSDEIKEMQIRTATSCLYATATFLNSLPAENIENIETELKSMLLTNSTYWKLNKYSTPSVRQAWYTLLYSILSKLQRFLQDECKKVAFAVFDNVDEENITVSCIIWKNILIVLSKPELIDFWLQSNAEKIFLPKLWKVLSCSKGCISSAYENMLDLCKVCPVMSTMSNTEFYLKCIISIIQGLEKMSTRFDRTNFVAGIETLFNFVTYILRNNSKNETFGNEVISEVLTLVKFSLTGKLAKTMTPPVISHLALFLEFLRNDNTFHSLKITIWDNLNYLLIGNGLNEEIIFDNILSQLQVHLIVLNHLKNPEVKKRKNLRVKFEETEEVLCPVKQLFNDDYKNDLIDFINVVLKFYLNKTSCFEVGHLYANHVCQVLLIYKDYGIHSKLAQILPITDDEKLSPPFRLYVSYVKTWIDNDRILTYNSISLIIGLLEIIINEEERSIMINDLNQIGLDIVLKEIMKYISEGNTLPLAICSWLESIPMQNELKKFISTEVDENKSNLLINCLKQKENTVCKMWTKLLLETVHTNPTSSLVTMLKQIFEKNLNDKLFVNSHLDVIFNTMECLIRTFLENTQDGDCRDQYELSETWKLVLKNMLDTHDYEVIKRCSSVITDYVKIMGVDIEHVESSVDQFVKDFLLCTNQNNLSVKLIFELLKCANSIDHSKAIKCCELASYIDGSLFYTGSNKNYIDTNGECFDTVYALYSHMYVFIKQILKFYTESEQPCNQSNYVNEEFVNIMANTICNVNLVADLLKYFSNRKYCCKIKSGIFEDTKTNIAVLLQSQPKNVAFDIINTIIEKTINDGPYWSKSLEFALDMLSLSEEELITLYKSAMLKYSDIPDFIHIIVIFVNFCGMSNLEYDHLSLADTRCVWNMHLKKKNNSETVSQIQKVLDSEEKLLINDDEFLTEEKKTIESIRNIEFLNLVFLYTDNASIILKYSKIIFRRLESLMLILTNVIDIDGKKYLPVGVITAFLGLLFENLMKFYHEEIYKHVQENNENLTAFKSDTKVLRSCLMKIWIKLSNEYNNCIHELVLKSLSNSIKYIEFEEMNQEDLFILCSNLINSDCYTIEITAYIILDRLCELRKVLVETDTETDQVPFELSTLPMQQLQNFVTTMLTDIKIGSTFEPKPFTVDFKNTRVYLLLWNVIFKLCSKLESQERYKYISHLSDDNSISCLMENLLKLMPHSIIKTYANNDVNPIIKELFNLRPSCTPSDYWNNKKLWHLVCWTYYNLLHTLPAVVRKWWMNSEHKVSTLIDKLTTKYVSQSLIVQEFQDIKQAKKIDNIVVNLYESRGILVVSYMIEEMAVDITIQMASNHPLGLIKVSSDKSMINMSQWKVWLKQLALFFSHQNGSIIDGISLWQLNITKKFDGVEECCICYSILHNSNYQMPKSACRTCHKKFHSSCLYKWFVTSNKSTCPICRNLF</sequence>
<dbReference type="EC" id="2.3.2.27" evidence="5 16"/>
<evidence type="ECO:0000313" key="18">
    <source>
        <dbReference type="EMBL" id="MBY73159.1"/>
    </source>
</evidence>
<dbReference type="PANTHER" id="PTHR12389:SF0">
    <property type="entry name" value="E3 UBIQUITIN-PROTEIN LIGASE LISTERIN"/>
    <property type="match status" value="1"/>
</dbReference>
<dbReference type="InterPro" id="IPR054478">
    <property type="entry name" value="LTN1_UBC"/>
</dbReference>
<evidence type="ECO:0000256" key="11">
    <source>
        <dbReference type="ARBA" id="ARBA00022771"/>
    </source>
</evidence>
<dbReference type="SMART" id="SM00744">
    <property type="entry name" value="RINGv"/>
    <property type="match status" value="1"/>
</dbReference>
<name>A0A2S2Q611_9HEMI</name>
<evidence type="ECO:0000259" key="17">
    <source>
        <dbReference type="PROSITE" id="PS50089"/>
    </source>
</evidence>
<evidence type="ECO:0000256" key="15">
    <source>
        <dbReference type="PROSITE-ProRule" id="PRU00175"/>
    </source>
</evidence>
<evidence type="ECO:0000313" key="20">
    <source>
        <dbReference type="RefSeq" id="XP_025417677.1"/>
    </source>
</evidence>
<keyword evidence="10" id="KW-0677">Repeat</keyword>
<evidence type="ECO:0000256" key="10">
    <source>
        <dbReference type="ARBA" id="ARBA00022737"/>
    </source>
</evidence>
<dbReference type="GO" id="GO:0072344">
    <property type="term" value="P:rescue of stalled ribosome"/>
    <property type="evidence" value="ECO:0007669"/>
    <property type="project" value="UniProtKB-UniRule"/>
</dbReference>
<dbReference type="Gene3D" id="3.30.40.10">
    <property type="entry name" value="Zinc/RING finger domain, C3HC4 (zinc finger)"/>
    <property type="match status" value="1"/>
</dbReference>
<keyword evidence="9 16" id="KW-0479">Metal-binding</keyword>
<dbReference type="Pfam" id="PF22958">
    <property type="entry name" value="Ltn1_1st"/>
    <property type="match status" value="1"/>
</dbReference>
<dbReference type="GO" id="GO:0043023">
    <property type="term" value="F:ribosomal large subunit binding"/>
    <property type="evidence" value="ECO:0007669"/>
    <property type="project" value="TreeGrafter"/>
</dbReference>
<proteinExistence type="inferred from homology"/>
<protein>
    <recommendedName>
        <fullName evidence="6 16">E3 ubiquitin-protein ligase listerin</fullName>
        <ecNumber evidence="5 16">2.3.2.27</ecNumber>
    </recommendedName>
    <alternativeName>
        <fullName evidence="14 16">RING-type E3 ubiquitin transferase listerin</fullName>
    </alternativeName>
</protein>
<comment type="subunit">
    <text evidence="16">Component of the ribosome quality control complex (RQC).</text>
</comment>
<dbReference type="GO" id="GO:1990116">
    <property type="term" value="P:ribosome-associated ubiquitin-dependent protein catabolic process"/>
    <property type="evidence" value="ECO:0007669"/>
    <property type="project" value="UniProtKB-UniRule"/>
</dbReference>
<dbReference type="SUPFAM" id="SSF48371">
    <property type="entry name" value="ARM repeat"/>
    <property type="match status" value="1"/>
</dbReference>
<dbReference type="InterPro" id="IPR013083">
    <property type="entry name" value="Znf_RING/FYVE/PHD"/>
</dbReference>
<keyword evidence="13 16" id="KW-0862">Zinc</keyword>
<keyword evidence="7" id="KW-0963">Cytoplasm</keyword>
<dbReference type="InterPro" id="IPR011016">
    <property type="entry name" value="Znf_RING-CH"/>
</dbReference>
<keyword evidence="8 16" id="KW-0808">Transferase</keyword>
<dbReference type="InterPro" id="IPR039804">
    <property type="entry name" value="RING-CH-C4HC3_LTN1"/>
</dbReference>
<dbReference type="GO" id="GO:0008270">
    <property type="term" value="F:zinc ion binding"/>
    <property type="evidence" value="ECO:0007669"/>
    <property type="project" value="UniProtKB-KW"/>
</dbReference>
<evidence type="ECO:0000256" key="14">
    <source>
        <dbReference type="ARBA" id="ARBA00032366"/>
    </source>
</evidence>
<dbReference type="OrthoDB" id="6108at2759"/>